<accession>A0A0D8XKF9</accession>
<protein>
    <submittedName>
        <fullName evidence="2">LAO/AO transport system ATPase</fullName>
    </submittedName>
</protein>
<dbReference type="InterPro" id="IPR005129">
    <property type="entry name" value="GTPase_ArgK"/>
</dbReference>
<dbReference type="Pfam" id="PF03308">
    <property type="entry name" value="MeaB"/>
    <property type="match status" value="1"/>
</dbReference>
<evidence type="ECO:0000313" key="2">
    <source>
        <dbReference type="EMBL" id="KJH42801.1"/>
    </source>
</evidence>
<dbReference type="NCBIfam" id="TIGR00750">
    <property type="entry name" value="lao"/>
    <property type="match status" value="1"/>
</dbReference>
<name>A0A0D8XKF9_DICVI</name>
<dbReference type="GO" id="GO:0003924">
    <property type="term" value="F:GTPase activity"/>
    <property type="evidence" value="ECO:0007669"/>
    <property type="project" value="InterPro"/>
</dbReference>
<dbReference type="CDD" id="cd03114">
    <property type="entry name" value="MMAA-like"/>
    <property type="match status" value="1"/>
</dbReference>
<reference evidence="3" key="2">
    <citation type="journal article" date="2016" name="Sci. Rep.">
        <title>Dictyocaulus viviparus genome, variome and transcriptome elucidate lungworm biology and support future intervention.</title>
        <authorList>
            <person name="McNulty S.N."/>
            <person name="Strube C."/>
            <person name="Rosa B.A."/>
            <person name="Martin J.C."/>
            <person name="Tyagi R."/>
            <person name="Choi Y.J."/>
            <person name="Wang Q."/>
            <person name="Hallsworth Pepin K."/>
            <person name="Zhang X."/>
            <person name="Ozersky P."/>
            <person name="Wilson R.K."/>
            <person name="Sternberg P.W."/>
            <person name="Gasser R.B."/>
            <person name="Mitreva M."/>
        </authorList>
    </citation>
    <scope>NUCLEOTIDE SEQUENCE [LARGE SCALE GENOMIC DNA]</scope>
    <source>
        <strain evidence="3">HannoverDv2000</strain>
    </source>
</reference>
<dbReference type="NCBIfam" id="NF006958">
    <property type="entry name" value="PRK09435.1"/>
    <property type="match status" value="1"/>
</dbReference>
<dbReference type="Gene3D" id="1.10.287.130">
    <property type="match status" value="1"/>
</dbReference>
<dbReference type="Gene3D" id="3.40.50.300">
    <property type="entry name" value="P-loop containing nucleotide triphosphate hydrolases"/>
    <property type="match status" value="1"/>
</dbReference>
<dbReference type="AlphaFoldDB" id="A0A0D8XKF9"/>
<evidence type="ECO:0000256" key="1">
    <source>
        <dbReference type="ARBA" id="ARBA00009625"/>
    </source>
</evidence>
<dbReference type="Gene3D" id="1.20.5.170">
    <property type="match status" value="1"/>
</dbReference>
<reference evidence="2 3" key="1">
    <citation type="submission" date="2013-11" db="EMBL/GenBank/DDBJ databases">
        <title>Draft genome of the bovine lungworm Dictyocaulus viviparus.</title>
        <authorList>
            <person name="Mitreva M."/>
        </authorList>
    </citation>
    <scope>NUCLEOTIDE SEQUENCE [LARGE SCALE GENOMIC DNA]</scope>
    <source>
        <strain evidence="2 3">HannoverDv2000</strain>
    </source>
</reference>
<keyword evidence="3" id="KW-1185">Reference proteome</keyword>
<dbReference type="PANTHER" id="PTHR23408">
    <property type="entry name" value="METHYLMALONYL-COA MUTASE"/>
    <property type="match status" value="1"/>
</dbReference>
<comment type="similarity">
    <text evidence="1">Belongs to the SIMIBI class G3E GTPase family. ArgK/MeaB subfamily.</text>
</comment>
<proteinExistence type="inferred from homology"/>
<dbReference type="PANTHER" id="PTHR23408:SF3">
    <property type="entry name" value="METHYLMALONIC ACIDURIA TYPE A PROTEIN, MITOCHONDRIAL"/>
    <property type="match status" value="1"/>
</dbReference>
<dbReference type="SUPFAM" id="SSF52540">
    <property type="entry name" value="P-loop containing nucleoside triphosphate hydrolases"/>
    <property type="match status" value="1"/>
</dbReference>
<dbReference type="GO" id="GO:0005737">
    <property type="term" value="C:cytoplasm"/>
    <property type="evidence" value="ECO:0007669"/>
    <property type="project" value="TreeGrafter"/>
</dbReference>
<organism evidence="2 3">
    <name type="scientific">Dictyocaulus viviparus</name>
    <name type="common">Bovine lungworm</name>
    <dbReference type="NCBI Taxonomy" id="29172"/>
    <lineage>
        <taxon>Eukaryota</taxon>
        <taxon>Metazoa</taxon>
        <taxon>Ecdysozoa</taxon>
        <taxon>Nematoda</taxon>
        <taxon>Chromadorea</taxon>
        <taxon>Rhabditida</taxon>
        <taxon>Rhabditina</taxon>
        <taxon>Rhabditomorpha</taxon>
        <taxon>Strongyloidea</taxon>
        <taxon>Metastrongylidae</taxon>
        <taxon>Dictyocaulus</taxon>
    </lineage>
</organism>
<dbReference type="OrthoDB" id="1476984at2759"/>
<dbReference type="Proteomes" id="UP000053766">
    <property type="component" value="Unassembled WGS sequence"/>
</dbReference>
<dbReference type="STRING" id="29172.A0A0D8XKF9"/>
<dbReference type="EMBL" id="KN716623">
    <property type="protein sequence ID" value="KJH42801.1"/>
    <property type="molecule type" value="Genomic_DNA"/>
</dbReference>
<dbReference type="InterPro" id="IPR027417">
    <property type="entry name" value="P-loop_NTPase"/>
</dbReference>
<gene>
    <name evidence="2" type="ORF">DICVIV_11197</name>
</gene>
<evidence type="ECO:0000313" key="3">
    <source>
        <dbReference type="Proteomes" id="UP000053766"/>
    </source>
</evidence>
<sequence>MREHFAYDCEVQFWAQTFHVTRLLQQILSGSRAALACAITLVESRNPRKRAQGNMLLHGLLEAERKRYEEKGKSAMIFRIGISGSPGVGKSTFIEAMGKELTEKRNMKVAVLTIDPTSAVTGGSILGDLTRMQELSRNPKAYIRQSPTSGSLGGVARGIHEAVILCEGAGYDVVVIETVGVGQSEVSVADMCDMFCLLLSPAHGDELQGVKRGIMELSDLLVITKDDGDLKSKAKLAQAEYISALKYMRPRTSAWRPKVLRSSVMEPQSIAAVCDTMFEYWDTIMESGDLEKRRVIQMTQWMWNHVQDELLRVFKHHPRIVPLAPSLEKDVREGKITPGLASELMIRTFLNT</sequence>
<dbReference type="GO" id="GO:0005525">
    <property type="term" value="F:GTP binding"/>
    <property type="evidence" value="ECO:0007669"/>
    <property type="project" value="InterPro"/>
</dbReference>